<keyword evidence="1" id="KW-0472">Membrane</keyword>
<comment type="caution">
    <text evidence="2">The sequence shown here is derived from an EMBL/GenBank/DDBJ whole genome shotgun (WGS) entry which is preliminary data.</text>
</comment>
<dbReference type="Proteomes" id="UP001596310">
    <property type="component" value="Unassembled WGS sequence"/>
</dbReference>
<dbReference type="Pfam" id="PF13346">
    <property type="entry name" value="ABC2_membrane_5"/>
    <property type="match status" value="1"/>
</dbReference>
<evidence type="ECO:0000256" key="1">
    <source>
        <dbReference type="SAM" id="Phobius"/>
    </source>
</evidence>
<protein>
    <submittedName>
        <fullName evidence="2">ABC-2 transporter permease</fullName>
    </submittedName>
</protein>
<gene>
    <name evidence="2" type="ORF">ACFQHW_12460</name>
</gene>
<keyword evidence="1" id="KW-0812">Transmembrane</keyword>
<dbReference type="EMBL" id="JBHSSM010000038">
    <property type="protein sequence ID" value="MFC6316373.1"/>
    <property type="molecule type" value="Genomic_DNA"/>
</dbReference>
<organism evidence="2 3">
    <name type="scientific">Lapidilactobacillus achengensis</name>
    <dbReference type="NCBI Taxonomy" id="2486000"/>
    <lineage>
        <taxon>Bacteria</taxon>
        <taxon>Bacillati</taxon>
        <taxon>Bacillota</taxon>
        <taxon>Bacilli</taxon>
        <taxon>Lactobacillales</taxon>
        <taxon>Lactobacillaceae</taxon>
        <taxon>Lapidilactobacillus</taxon>
    </lineage>
</organism>
<evidence type="ECO:0000313" key="3">
    <source>
        <dbReference type="Proteomes" id="UP001596310"/>
    </source>
</evidence>
<dbReference type="InterPro" id="IPR025699">
    <property type="entry name" value="ABC2_memb-like"/>
</dbReference>
<dbReference type="RefSeq" id="WP_125600089.1">
    <property type="nucleotide sequence ID" value="NZ_JBHSSM010000038.1"/>
</dbReference>
<name>A0ABW1USW2_9LACO</name>
<keyword evidence="3" id="KW-1185">Reference proteome</keyword>
<reference evidence="3" key="1">
    <citation type="journal article" date="2019" name="Int. J. Syst. Evol. Microbiol.">
        <title>The Global Catalogue of Microorganisms (GCM) 10K type strain sequencing project: providing services to taxonomists for standard genome sequencing and annotation.</title>
        <authorList>
            <consortium name="The Broad Institute Genomics Platform"/>
            <consortium name="The Broad Institute Genome Sequencing Center for Infectious Disease"/>
            <person name="Wu L."/>
            <person name="Ma J."/>
        </authorList>
    </citation>
    <scope>NUCLEOTIDE SEQUENCE [LARGE SCALE GENOMIC DNA]</scope>
    <source>
        <strain evidence="3">CCM 8897</strain>
    </source>
</reference>
<feature type="transmembrane region" description="Helical" evidence="1">
    <location>
        <begin position="183"/>
        <end position="201"/>
    </location>
</feature>
<feature type="transmembrane region" description="Helical" evidence="1">
    <location>
        <begin position="73"/>
        <end position="94"/>
    </location>
</feature>
<feature type="transmembrane region" description="Helical" evidence="1">
    <location>
        <begin position="145"/>
        <end position="163"/>
    </location>
</feature>
<feature type="transmembrane region" description="Helical" evidence="1">
    <location>
        <begin position="114"/>
        <end position="136"/>
    </location>
</feature>
<sequence>MRIDLLKKEWCLAAHPNLFVFTCMGPLALVPAYPLVMIWLFSCLGIFISFTYNRETNDLYYTALLPIPRQALVTSKFLVTITAQLASLLLTLPFAQLRQALPLAGNPVGLSANVTLFTVGFLIFGVFNFTFLPAYFRQPAKVGQAFLKCLPGLLLVAGGAEALPHFPGYHWLTTFGAEQTKQLPGLLLALLGYLVATGLAARHAHRNFAHVDL</sequence>
<proteinExistence type="predicted"/>
<keyword evidence="1" id="KW-1133">Transmembrane helix</keyword>
<evidence type="ECO:0000313" key="2">
    <source>
        <dbReference type="EMBL" id="MFC6316373.1"/>
    </source>
</evidence>
<accession>A0ABW1USW2</accession>
<feature type="transmembrane region" description="Helical" evidence="1">
    <location>
        <begin position="36"/>
        <end position="52"/>
    </location>
</feature>